<dbReference type="PANTHER" id="PTHR43652">
    <property type="entry name" value="BASIC AMINO ACID ANTIPORTER YFCC-RELATED"/>
    <property type="match status" value="1"/>
</dbReference>
<reference evidence="9 10" key="1">
    <citation type="submission" date="2016-11" db="EMBL/GenBank/DDBJ databases">
        <authorList>
            <person name="Jaros S."/>
            <person name="Januszkiewicz K."/>
            <person name="Wedrychowicz H."/>
        </authorList>
    </citation>
    <scope>NUCLEOTIDE SEQUENCE [LARGE SCALE GENOMIC DNA]</scope>
    <source>
        <strain evidence="9 10">DSM 14828</strain>
    </source>
</reference>
<keyword evidence="2" id="KW-0813">Transport</keyword>
<sequence length="615" mass="68453">MLTDIQLVFIILALTILCFLTPRFRSDMVALSSLMALYLTGLLTVQEALSGFANSVVIMIAALFVVGEGIFQTGLAERAGNLLVKHTGNSEFKMTIFMMLLVALLSGFISNTGTIAIFIPMVVSFCRKMQIHPGKLLMPLAFTSSMGGTLTLIGTAPNLLASQTLVDYGYDSLKFVSFTAIGAIVLVVGITYLWFIGRKMLDRPHENDAHSANQSEDIDLLKEYNISQYIHHINIPEGFEDEGKTLRDIKWRSVYNITVLEVIRKPAKKQFLLPKSTLRFLPGADYSPKSGDYLIVYGHKEAIYKLIEDKGVEITEENDSGDFMLEKARLAEVILTPQSAFINQSIEDIRFRDKYDLTILALKHQYKDARRPDQNEMLLYGDTMLVYGEWKDINLLHEEKRDTVVLSHVRKPAAALPHPGRSFLAGLILIWMIFMMVFEVLPTVITVIMTALIIVFTRCVRQTDHAYRSINWHTIILIACMLPMATALEKTGGIEYISERLVAGLGDVGPLAVMAGLYIIASVFSQFISNTATAVLLYPVAIMTSQNLVVSPYPMVMAVAFAASMAFATPVATPPNAMVMAAGKYKFMDFMRVGAPVQLITAIFIILFLPIFFPF</sequence>
<feature type="transmembrane region" description="Helical" evidence="7">
    <location>
        <begin position="472"/>
        <end position="488"/>
    </location>
</feature>
<feature type="domain" description="RCK C-terminal" evidence="8">
    <location>
        <begin position="318"/>
        <end position="402"/>
    </location>
</feature>
<evidence type="ECO:0000256" key="6">
    <source>
        <dbReference type="ARBA" id="ARBA00023136"/>
    </source>
</evidence>
<evidence type="ECO:0000256" key="2">
    <source>
        <dbReference type="ARBA" id="ARBA00022448"/>
    </source>
</evidence>
<dbReference type="Gene3D" id="3.30.70.1450">
    <property type="entry name" value="Regulator of K+ conductance, C-terminal domain"/>
    <property type="match status" value="2"/>
</dbReference>
<keyword evidence="5 7" id="KW-1133">Transmembrane helix</keyword>
<dbReference type="STRING" id="1120975.SAMN02746064_00342"/>
<evidence type="ECO:0000256" key="3">
    <source>
        <dbReference type="ARBA" id="ARBA00022692"/>
    </source>
</evidence>
<dbReference type="SUPFAM" id="SSF116726">
    <property type="entry name" value="TrkA C-terminal domain-like"/>
    <property type="match status" value="2"/>
</dbReference>
<evidence type="ECO:0000256" key="5">
    <source>
        <dbReference type="ARBA" id="ARBA00022989"/>
    </source>
</evidence>
<protein>
    <submittedName>
        <fullName evidence="9">TrkA-C domain-containing protein</fullName>
    </submittedName>
</protein>
<accession>A0A1M4SQG0</accession>
<dbReference type="PANTHER" id="PTHR43652:SF1">
    <property type="entry name" value="RESPONSE REGULATOR"/>
    <property type="match status" value="1"/>
</dbReference>
<feature type="transmembrane region" description="Helical" evidence="7">
    <location>
        <begin position="136"/>
        <end position="155"/>
    </location>
</feature>
<feature type="transmembrane region" description="Helical" evidence="7">
    <location>
        <begin position="175"/>
        <end position="195"/>
    </location>
</feature>
<dbReference type="Proteomes" id="UP000184251">
    <property type="component" value="Unassembled WGS sequence"/>
</dbReference>
<dbReference type="PROSITE" id="PS51202">
    <property type="entry name" value="RCK_C"/>
    <property type="match status" value="2"/>
</dbReference>
<dbReference type="InterPro" id="IPR031312">
    <property type="entry name" value="Na/sul_symport_CS"/>
</dbReference>
<feature type="transmembrane region" description="Helical" evidence="7">
    <location>
        <begin position="553"/>
        <end position="573"/>
    </location>
</feature>
<dbReference type="GO" id="GO:0005886">
    <property type="term" value="C:plasma membrane"/>
    <property type="evidence" value="ECO:0007669"/>
    <property type="project" value="TreeGrafter"/>
</dbReference>
<dbReference type="AlphaFoldDB" id="A0A1M4SQG0"/>
<evidence type="ECO:0000256" key="1">
    <source>
        <dbReference type="ARBA" id="ARBA00004141"/>
    </source>
</evidence>
<feature type="transmembrane region" description="Helical" evidence="7">
    <location>
        <begin position="593"/>
        <end position="613"/>
    </location>
</feature>
<feature type="transmembrane region" description="Helical" evidence="7">
    <location>
        <begin position="444"/>
        <end position="460"/>
    </location>
</feature>
<keyword evidence="4" id="KW-0677">Repeat</keyword>
<dbReference type="InterPro" id="IPR036721">
    <property type="entry name" value="RCK_C_sf"/>
</dbReference>
<comment type="subcellular location">
    <subcellularLocation>
        <location evidence="1">Membrane</location>
        <topology evidence="1">Multi-pass membrane protein</topology>
    </subcellularLocation>
</comment>
<evidence type="ECO:0000256" key="7">
    <source>
        <dbReference type="SAM" id="Phobius"/>
    </source>
</evidence>
<feature type="transmembrane region" description="Helical" evidence="7">
    <location>
        <begin position="96"/>
        <end position="124"/>
    </location>
</feature>
<dbReference type="InterPro" id="IPR006037">
    <property type="entry name" value="RCK_C"/>
</dbReference>
<dbReference type="GO" id="GO:0008324">
    <property type="term" value="F:monoatomic cation transmembrane transporter activity"/>
    <property type="evidence" value="ECO:0007669"/>
    <property type="project" value="InterPro"/>
</dbReference>
<feature type="transmembrane region" description="Helical" evidence="7">
    <location>
        <begin position="30"/>
        <end position="49"/>
    </location>
</feature>
<name>A0A1M4SQG0_9FIRM</name>
<evidence type="ECO:0000256" key="4">
    <source>
        <dbReference type="ARBA" id="ARBA00022737"/>
    </source>
</evidence>
<organism evidence="9 10">
    <name type="scientific">Alkalibacter saccharofermentans DSM 14828</name>
    <dbReference type="NCBI Taxonomy" id="1120975"/>
    <lineage>
        <taxon>Bacteria</taxon>
        <taxon>Bacillati</taxon>
        <taxon>Bacillota</taxon>
        <taxon>Clostridia</taxon>
        <taxon>Eubacteriales</taxon>
        <taxon>Eubacteriaceae</taxon>
        <taxon>Alkalibacter</taxon>
    </lineage>
</organism>
<dbReference type="EMBL" id="FQTU01000001">
    <property type="protein sequence ID" value="SHE34483.1"/>
    <property type="molecule type" value="Genomic_DNA"/>
</dbReference>
<dbReference type="PROSITE" id="PS01271">
    <property type="entry name" value="NA_SULFATE"/>
    <property type="match status" value="1"/>
</dbReference>
<dbReference type="InterPro" id="IPR051679">
    <property type="entry name" value="DASS-Related_Transporters"/>
</dbReference>
<dbReference type="Pfam" id="PF03600">
    <property type="entry name" value="CitMHS"/>
    <property type="match status" value="1"/>
</dbReference>
<evidence type="ECO:0000313" key="10">
    <source>
        <dbReference type="Proteomes" id="UP000184251"/>
    </source>
</evidence>
<keyword evidence="10" id="KW-1185">Reference proteome</keyword>
<dbReference type="RefSeq" id="WP_073269324.1">
    <property type="nucleotide sequence ID" value="NZ_FQTU01000001.1"/>
</dbReference>
<evidence type="ECO:0000313" key="9">
    <source>
        <dbReference type="EMBL" id="SHE34483.1"/>
    </source>
</evidence>
<dbReference type="GO" id="GO:0006813">
    <property type="term" value="P:potassium ion transport"/>
    <property type="evidence" value="ECO:0007669"/>
    <property type="project" value="InterPro"/>
</dbReference>
<feature type="transmembrane region" description="Helical" evidence="7">
    <location>
        <begin position="7"/>
        <end position="24"/>
    </location>
</feature>
<dbReference type="OrthoDB" id="9765532at2"/>
<feature type="domain" description="RCK C-terminal" evidence="8">
    <location>
        <begin position="218"/>
        <end position="312"/>
    </location>
</feature>
<dbReference type="InterPro" id="IPR004680">
    <property type="entry name" value="Cit_transptr-like_dom"/>
</dbReference>
<feature type="transmembrane region" description="Helical" evidence="7">
    <location>
        <begin position="56"/>
        <end position="76"/>
    </location>
</feature>
<evidence type="ECO:0000259" key="8">
    <source>
        <dbReference type="PROSITE" id="PS51202"/>
    </source>
</evidence>
<gene>
    <name evidence="9" type="ORF">SAMN02746064_00342</name>
</gene>
<dbReference type="Pfam" id="PF02080">
    <property type="entry name" value="TrkA_C"/>
    <property type="match status" value="1"/>
</dbReference>
<feature type="transmembrane region" description="Helical" evidence="7">
    <location>
        <begin position="508"/>
        <end position="541"/>
    </location>
</feature>
<keyword evidence="6 7" id="KW-0472">Membrane</keyword>
<keyword evidence="3 7" id="KW-0812">Transmembrane</keyword>
<proteinExistence type="predicted"/>